<dbReference type="Proteomes" id="UP000078512">
    <property type="component" value="Unassembled WGS sequence"/>
</dbReference>
<proteinExistence type="predicted"/>
<evidence type="ECO:0000313" key="3">
    <source>
        <dbReference type="Proteomes" id="UP000078512"/>
    </source>
</evidence>
<reference evidence="2 3" key="1">
    <citation type="submission" date="2016-05" db="EMBL/GenBank/DDBJ databases">
        <title>Genome sequencing reveals origins of a unique bacterial endosymbiosis in the earliest lineages of terrestrial Fungi.</title>
        <authorList>
            <consortium name="DOE Joint Genome Institute"/>
            <person name="Uehling J."/>
            <person name="Gryganskyi A."/>
            <person name="Hameed K."/>
            <person name="Tschaplinski T."/>
            <person name="Misztal P."/>
            <person name="Wu S."/>
            <person name="Desiro A."/>
            <person name="Vande Pol N."/>
            <person name="Du Z.-Y."/>
            <person name="Zienkiewicz A."/>
            <person name="Zienkiewicz K."/>
            <person name="Morin E."/>
            <person name="Tisserant E."/>
            <person name="Splivallo R."/>
            <person name="Hainaut M."/>
            <person name="Henrissat B."/>
            <person name="Ohm R."/>
            <person name="Kuo A."/>
            <person name="Yan J."/>
            <person name="Lipzen A."/>
            <person name="Nolan M."/>
            <person name="Labutti K."/>
            <person name="Barry K."/>
            <person name="Goldstein A."/>
            <person name="Labbe J."/>
            <person name="Schadt C."/>
            <person name="Tuskan G."/>
            <person name="Grigoriev I."/>
            <person name="Martin F."/>
            <person name="Vilgalys R."/>
            <person name="Bonito G."/>
        </authorList>
    </citation>
    <scope>NUCLEOTIDE SEQUENCE [LARGE SCALE GENOMIC DNA]</scope>
    <source>
        <strain evidence="2 3">AG-77</strain>
    </source>
</reference>
<organism evidence="2 3">
    <name type="scientific">Linnemannia elongata AG-77</name>
    <dbReference type="NCBI Taxonomy" id="1314771"/>
    <lineage>
        <taxon>Eukaryota</taxon>
        <taxon>Fungi</taxon>
        <taxon>Fungi incertae sedis</taxon>
        <taxon>Mucoromycota</taxon>
        <taxon>Mortierellomycotina</taxon>
        <taxon>Mortierellomycetes</taxon>
        <taxon>Mortierellales</taxon>
        <taxon>Mortierellaceae</taxon>
        <taxon>Linnemannia</taxon>
    </lineage>
</organism>
<dbReference type="EMBL" id="KV442144">
    <property type="protein sequence ID" value="OAQ22752.1"/>
    <property type="molecule type" value="Genomic_DNA"/>
</dbReference>
<name>A0A197JCB0_9FUNG</name>
<dbReference type="AlphaFoldDB" id="A0A197JCB0"/>
<gene>
    <name evidence="2" type="ORF">K457DRAFT_1882124</name>
</gene>
<feature type="region of interest" description="Disordered" evidence="1">
    <location>
        <begin position="144"/>
        <end position="167"/>
    </location>
</feature>
<dbReference type="OrthoDB" id="5414461at2759"/>
<evidence type="ECO:0000256" key="1">
    <source>
        <dbReference type="SAM" id="MobiDB-lite"/>
    </source>
</evidence>
<evidence type="ECO:0000313" key="2">
    <source>
        <dbReference type="EMBL" id="OAQ22752.1"/>
    </source>
</evidence>
<protein>
    <submittedName>
        <fullName evidence="2">Uncharacterized protein</fullName>
    </submittedName>
</protein>
<keyword evidence="3" id="KW-1185">Reference proteome</keyword>
<accession>A0A197JCB0</accession>
<sequence>MEHDKSTELRLILFLISFPGYASVQSFRVQDPLTLERSLGSLSLDRAFYSLSNARLQPPLDHINGAILWALTVGTGEPYESTKTAFSRGAPKGWLTLASALDQFELSQIQSCKKAIRTAIDDDVLTSRDMGSGLEAFSHNPTDDSFGPLAAQAGPNTNYPNERSLSY</sequence>
<feature type="compositionally biased region" description="Polar residues" evidence="1">
    <location>
        <begin position="154"/>
        <end position="167"/>
    </location>
</feature>